<dbReference type="EMBL" id="NHYE01005655">
    <property type="protein sequence ID" value="PPQ65346.1"/>
    <property type="molecule type" value="Genomic_DNA"/>
</dbReference>
<dbReference type="Proteomes" id="UP000284706">
    <property type="component" value="Unassembled WGS sequence"/>
</dbReference>
<evidence type="ECO:0000313" key="2">
    <source>
        <dbReference type="EMBL" id="PPQ65346.1"/>
    </source>
</evidence>
<proteinExistence type="predicted"/>
<keyword evidence="3" id="KW-1185">Reference proteome</keyword>
<gene>
    <name evidence="2" type="ORF">CVT26_000061</name>
</gene>
<organism evidence="2 3">
    <name type="scientific">Gymnopilus dilepis</name>
    <dbReference type="NCBI Taxonomy" id="231916"/>
    <lineage>
        <taxon>Eukaryota</taxon>
        <taxon>Fungi</taxon>
        <taxon>Dikarya</taxon>
        <taxon>Basidiomycota</taxon>
        <taxon>Agaricomycotina</taxon>
        <taxon>Agaricomycetes</taxon>
        <taxon>Agaricomycetidae</taxon>
        <taxon>Agaricales</taxon>
        <taxon>Agaricineae</taxon>
        <taxon>Hymenogastraceae</taxon>
        <taxon>Gymnopilus</taxon>
    </lineage>
</organism>
<feature type="region of interest" description="Disordered" evidence="1">
    <location>
        <begin position="56"/>
        <end position="81"/>
    </location>
</feature>
<name>A0A409VGI8_9AGAR</name>
<dbReference type="AlphaFoldDB" id="A0A409VGI8"/>
<evidence type="ECO:0000313" key="3">
    <source>
        <dbReference type="Proteomes" id="UP000284706"/>
    </source>
</evidence>
<dbReference type="InParanoid" id="A0A409VGI8"/>
<evidence type="ECO:0000256" key="1">
    <source>
        <dbReference type="SAM" id="MobiDB-lite"/>
    </source>
</evidence>
<reference evidence="2 3" key="1">
    <citation type="journal article" date="2018" name="Evol. Lett.">
        <title>Horizontal gene cluster transfer increased hallucinogenic mushroom diversity.</title>
        <authorList>
            <person name="Reynolds H.T."/>
            <person name="Vijayakumar V."/>
            <person name="Gluck-Thaler E."/>
            <person name="Korotkin H.B."/>
            <person name="Matheny P.B."/>
            <person name="Slot J.C."/>
        </authorList>
    </citation>
    <scope>NUCLEOTIDE SEQUENCE [LARGE SCALE GENOMIC DNA]</scope>
    <source>
        <strain evidence="2 3">SRW20</strain>
    </source>
</reference>
<comment type="caution">
    <text evidence="2">The sequence shown here is derived from an EMBL/GenBank/DDBJ whole genome shotgun (WGS) entry which is preliminary data.</text>
</comment>
<accession>A0A409VGI8</accession>
<protein>
    <submittedName>
        <fullName evidence="2">Uncharacterized protein</fullName>
    </submittedName>
</protein>
<sequence length="81" mass="8563">MEAGEDGILDTIGSERFWIRRLEADASDLAAGAADDGILDTLGGLLGSFGFRDDEGEDFQLENSGNETPDDGILDTLGGRE</sequence>